<name>A0A6J6GPC1_9ZZZZ</name>
<evidence type="ECO:0000313" key="3">
    <source>
        <dbReference type="EMBL" id="CAB4600685.1"/>
    </source>
</evidence>
<dbReference type="EMBL" id="CAEZUJ010000025">
    <property type="protein sequence ID" value="CAB4600685.1"/>
    <property type="molecule type" value="Genomic_DNA"/>
</dbReference>
<keyword evidence="1" id="KW-1133">Transmembrane helix</keyword>
<evidence type="ECO:0000256" key="1">
    <source>
        <dbReference type="SAM" id="Phobius"/>
    </source>
</evidence>
<feature type="domain" description="DUF218" evidence="2">
    <location>
        <begin position="42"/>
        <end position="184"/>
    </location>
</feature>
<dbReference type="EMBL" id="CAEZXH010000085">
    <property type="protein sequence ID" value="CAB4691139.1"/>
    <property type="molecule type" value="Genomic_DNA"/>
</dbReference>
<reference evidence="3" key="1">
    <citation type="submission" date="2020-05" db="EMBL/GenBank/DDBJ databases">
        <authorList>
            <person name="Chiriac C."/>
            <person name="Salcher M."/>
            <person name="Ghai R."/>
            <person name="Kavagutti S V."/>
        </authorList>
    </citation>
    <scope>NUCLEOTIDE SEQUENCE</scope>
</reference>
<dbReference type="EMBL" id="CAEZYJ010000004">
    <property type="protein sequence ID" value="CAB4710852.1"/>
    <property type="molecule type" value="Genomic_DNA"/>
</dbReference>
<protein>
    <submittedName>
        <fullName evidence="3">Unannotated protein</fullName>
    </submittedName>
</protein>
<sequence length="202" mass="21448">MNPFKIVFRIISLMVIIVIAIPTLIVGRVWWSGTHPIESKSDVAIVLGAAQFNGRPGPVLEARLKQARNLYKANLVDQIITVGAGAPGDRTTEGAAGKYWLVNHGVKNSAAISVPKGRDTLASTKAYAKVVAGKKVLVVTDPWHCLRATTMAKDSGILATCSPVKSGPNSVGSATSKYLLRESVAYLAYITLGRAGINLSDH</sequence>
<dbReference type="AlphaFoldDB" id="A0A6J6GPC1"/>
<proteinExistence type="predicted"/>
<keyword evidence="1" id="KW-0472">Membrane</keyword>
<evidence type="ECO:0000313" key="8">
    <source>
        <dbReference type="EMBL" id="CAB5038177.1"/>
    </source>
</evidence>
<dbReference type="Pfam" id="PF02698">
    <property type="entry name" value="DUF218"/>
    <property type="match status" value="1"/>
</dbReference>
<evidence type="ECO:0000313" key="7">
    <source>
        <dbReference type="EMBL" id="CAB4870408.1"/>
    </source>
</evidence>
<evidence type="ECO:0000313" key="4">
    <source>
        <dbReference type="EMBL" id="CAB4691139.1"/>
    </source>
</evidence>
<dbReference type="EMBL" id="CAFBPY010000099">
    <property type="protein sequence ID" value="CAB5038177.1"/>
    <property type="molecule type" value="Genomic_DNA"/>
</dbReference>
<dbReference type="EMBL" id="CAFBLI010000066">
    <property type="protein sequence ID" value="CAB4870408.1"/>
    <property type="molecule type" value="Genomic_DNA"/>
</dbReference>
<dbReference type="PANTHER" id="PTHR30336:SF20">
    <property type="entry name" value="DUF218 DOMAIN-CONTAINING PROTEIN"/>
    <property type="match status" value="1"/>
</dbReference>
<dbReference type="EMBL" id="CAEZZS010000057">
    <property type="protein sequence ID" value="CAB4782068.1"/>
    <property type="molecule type" value="Genomic_DNA"/>
</dbReference>
<evidence type="ECO:0000313" key="5">
    <source>
        <dbReference type="EMBL" id="CAB4710852.1"/>
    </source>
</evidence>
<dbReference type="CDD" id="cd06259">
    <property type="entry name" value="YdcF-like"/>
    <property type="match status" value="1"/>
</dbReference>
<evidence type="ECO:0000313" key="6">
    <source>
        <dbReference type="EMBL" id="CAB4782068.1"/>
    </source>
</evidence>
<gene>
    <name evidence="3" type="ORF">UFOPK1811_00768</name>
    <name evidence="4" type="ORF">UFOPK2360_01150</name>
    <name evidence="5" type="ORF">UFOPK2659_00088</name>
    <name evidence="6" type="ORF">UFOPK2922_01117</name>
    <name evidence="7" type="ORF">UFOPK3306_00896</name>
    <name evidence="8" type="ORF">UFOPK4209_00701</name>
</gene>
<keyword evidence="1" id="KW-0812">Transmembrane</keyword>
<dbReference type="InterPro" id="IPR003848">
    <property type="entry name" value="DUF218"/>
</dbReference>
<dbReference type="GO" id="GO:0005886">
    <property type="term" value="C:plasma membrane"/>
    <property type="evidence" value="ECO:0007669"/>
    <property type="project" value="TreeGrafter"/>
</dbReference>
<accession>A0A6J6GPC1</accession>
<evidence type="ECO:0000259" key="2">
    <source>
        <dbReference type="Pfam" id="PF02698"/>
    </source>
</evidence>
<feature type="transmembrane region" description="Helical" evidence="1">
    <location>
        <begin position="6"/>
        <end position="31"/>
    </location>
</feature>
<dbReference type="PANTHER" id="PTHR30336">
    <property type="entry name" value="INNER MEMBRANE PROTEIN, PROBABLE PERMEASE"/>
    <property type="match status" value="1"/>
</dbReference>
<dbReference type="InterPro" id="IPR051599">
    <property type="entry name" value="Cell_Envelope_Assoc"/>
</dbReference>
<organism evidence="3">
    <name type="scientific">freshwater metagenome</name>
    <dbReference type="NCBI Taxonomy" id="449393"/>
    <lineage>
        <taxon>unclassified sequences</taxon>
        <taxon>metagenomes</taxon>
        <taxon>ecological metagenomes</taxon>
    </lineage>
</organism>